<proteinExistence type="predicted"/>
<gene>
    <name evidence="2" type="ORF">FB561_5084</name>
</gene>
<accession>A0A561BYE5</accession>
<dbReference type="AlphaFoldDB" id="A0A561BYE5"/>
<dbReference type="EMBL" id="VIVK01000001">
    <property type="protein sequence ID" value="TWD83914.1"/>
    <property type="molecule type" value="Genomic_DNA"/>
</dbReference>
<evidence type="ECO:0000256" key="1">
    <source>
        <dbReference type="SAM" id="MobiDB-lite"/>
    </source>
</evidence>
<keyword evidence="3" id="KW-1185">Reference proteome</keyword>
<evidence type="ECO:0000313" key="3">
    <source>
        <dbReference type="Proteomes" id="UP000318380"/>
    </source>
</evidence>
<feature type="region of interest" description="Disordered" evidence="1">
    <location>
        <begin position="1"/>
        <end position="23"/>
    </location>
</feature>
<reference evidence="2 3" key="1">
    <citation type="submission" date="2019-06" db="EMBL/GenBank/DDBJ databases">
        <title>Sequencing the genomes of 1000 actinobacteria strains.</title>
        <authorList>
            <person name="Klenk H.-P."/>
        </authorList>
    </citation>
    <scope>NUCLEOTIDE SEQUENCE [LARGE SCALE GENOMIC DNA]</scope>
    <source>
        <strain evidence="2 3">DSM 24683</strain>
    </source>
</reference>
<evidence type="ECO:0000313" key="2">
    <source>
        <dbReference type="EMBL" id="TWD83914.1"/>
    </source>
</evidence>
<dbReference type="Proteomes" id="UP000318380">
    <property type="component" value="Unassembled WGS sequence"/>
</dbReference>
<comment type="caution">
    <text evidence="2">The sequence shown here is derived from an EMBL/GenBank/DDBJ whole genome shotgun (WGS) entry which is preliminary data.</text>
</comment>
<name>A0A561BYE5_9ACTN</name>
<organism evidence="2 3">
    <name type="scientific">Kribbella amoyensis</name>
    <dbReference type="NCBI Taxonomy" id="996641"/>
    <lineage>
        <taxon>Bacteria</taxon>
        <taxon>Bacillati</taxon>
        <taxon>Actinomycetota</taxon>
        <taxon>Actinomycetes</taxon>
        <taxon>Propionibacteriales</taxon>
        <taxon>Kribbellaceae</taxon>
        <taxon>Kribbella</taxon>
    </lineage>
</organism>
<sequence length="309" mass="33921">MVTTAAAITHSPATRPRRSRTESCLPRLGPCTLPLHFVHSPATRTRPLRPVGAQRTAPPRSLPRCRRRGVAASLRSRCRVRGLGVLGESVADFVRPSARWPRSWWSVGAQSHAGRRLCARVGQAGPRAVVGTRTKSRRPRWGSCRRRIRSVLPPQPSRFLNLLGVRGEYIGTVRRVRRRPYAPVSQVAAFVAVGACTESCWSATLCARRPSRPAGRGRYAHKVTKASLGVLPQTHPQRAPVCGGDFVCLSAEWPRSWRSVRARSRAGGRLRARVGWDELVRVGDGCTRSRPTCGDTGWGAMWVRGVGSA</sequence>
<protein>
    <submittedName>
        <fullName evidence="2">Uncharacterized protein</fullName>
    </submittedName>
</protein>